<proteinExistence type="predicted"/>
<dbReference type="PANTHER" id="PTHR32305">
    <property type="match status" value="1"/>
</dbReference>
<dbReference type="NCBIfam" id="TIGR01643">
    <property type="entry name" value="YD_repeat_2x"/>
    <property type="match status" value="13"/>
</dbReference>
<dbReference type="InterPro" id="IPR045351">
    <property type="entry name" value="DUF6531"/>
</dbReference>
<accession>A0A4Q9KBV1</accession>
<dbReference type="InterPro" id="IPR056823">
    <property type="entry name" value="TEN-like_YD-shell"/>
</dbReference>
<dbReference type="Pfam" id="PF20148">
    <property type="entry name" value="DUF6531"/>
    <property type="match status" value="1"/>
</dbReference>
<keyword evidence="6" id="KW-1185">Reference proteome</keyword>
<evidence type="ECO:0000256" key="1">
    <source>
        <dbReference type="ARBA" id="ARBA00022737"/>
    </source>
</evidence>
<evidence type="ECO:0000313" key="5">
    <source>
        <dbReference type="EMBL" id="TBT83483.1"/>
    </source>
</evidence>
<dbReference type="Pfam" id="PF05593">
    <property type="entry name" value="RHS_repeat"/>
    <property type="match status" value="10"/>
</dbReference>
<evidence type="ECO:0000256" key="2">
    <source>
        <dbReference type="SAM" id="MobiDB-lite"/>
    </source>
</evidence>
<name>A0A4Q9KBV1_9ACTN</name>
<feature type="domain" description="Teneurin-like YD-shell" evidence="4">
    <location>
        <begin position="392"/>
        <end position="574"/>
    </location>
</feature>
<dbReference type="OrthoDB" id="3712874at2"/>
<organism evidence="5 6">
    <name type="scientific">Propioniciclava sinopodophylli</name>
    <dbReference type="NCBI Taxonomy" id="1837344"/>
    <lineage>
        <taxon>Bacteria</taxon>
        <taxon>Bacillati</taxon>
        <taxon>Actinomycetota</taxon>
        <taxon>Actinomycetes</taxon>
        <taxon>Propionibacteriales</taxon>
        <taxon>Propionibacteriaceae</taxon>
        <taxon>Propioniciclava</taxon>
    </lineage>
</organism>
<feature type="region of interest" description="Disordered" evidence="2">
    <location>
        <begin position="120"/>
        <end position="164"/>
    </location>
</feature>
<sequence length="1760" mass="187075">MVDPLHGIESDVRFDHSAAQSLARSCRNAADAIDGQAGSRSSWVSHGMVDFVGYYSQLFQQNGTTQAGDAERLATALREVATKVDYMAECATKEQERRVVAREWKQRQEDRHLGEHIVDFFTGGERPPFGPPDPEEPQSVPTPPAPARDPLTGSGGSGTSSARPAHLRTFASNSEGANDALAWRPGTLRGHYDDFVSGCGWGTLSAAGVFTAFDNYLTANGQDVFWANTVAAAFEEAGGEGVVTIPNASITAALQANGVAATRDDLVITRPQAYGIVPNSGYADDPVNAATGNFVEPEIDLRFTGGAATLAFTRLYNSLDDRVGAFGPGWSSWTETRLAFTDEQARWTRQDGRLVVFPRLGEAWDRATVEAYWLGREGDGYRITDNGGGTWEFDAAGQLTALHRGAGTTVRLDWGGGRLQGLSHERGRGIELVWEADRVVELRASDGRGVRYAYDQSGRLVAVTTGTGTRRYRWDAAGLLDQVTDADGVHEATNTYDATGRVTSQVSAHGRESRYRYLPGRVTVVEDPDGTRANTWIHDQHARLVGVVDAHGERQSTAWDKYGHPVMFTERDGSTTLLGYDERSRLTARVSPTGARTDHTWDAHDRLVALTLENGEAVATVEYTYEGDDRTPTAVRDGEGNVTQLRWDGQSVVGITDPTGREIALEYDDHGDVVALVDGEGNRSVIERDAGGRVTATVTPLGHRTEFVHEGENLVERRDPDGAVWRFEYSVGGRMVASIDPYGARTVIEHDPRAITTTDPLGRRTTQAVDDIGNLAALRLPDGSTWQYTHDALSRLVAVTDPEGHQWSWEHDVNGQVTRATDPTGVATSLDRSVDRRALATAHPGGSRPDDLLVTDRIGRIESFSRAGFGSYLTRYDLRGLPIEFLGPDGSLTALERDAAGRPTTLRRPDGSVTRYTYDGAGRLASTTLPDGATHRFVYDADGRPTEEVDPIGAMTRYTYDACRRVTSIQAPGEGARRWTYDLAGRVVAMRDRMWGLRRFTYDAAGQVATATNALGGVTRFTHDALGRTVGITHPDGATWTHTFNAAGRCTSQTDPEGNTASAEYDAAGRVVANVLATGERVEYGYAPDGTLATLGSPGRTVAAFRRDGESRTLTVLDDKDPGARVTHRLRWDARGRLVERARDAHAVRWTYDVLGRCSSMTRPNGERTTYGWDAAGRMAWVEADGAGRLEFSRDAAGRVLAATSSAGTQQWAYTGNLVVSHTGTARGAEAVTTVERDEDGRVAAVVRDGVRTEYTHDAAGQLVAARSGDDVHTWSWDAAGRLVAETAAGRTTTYTYGPSGQLATRETDGVATHYTYDRAGRRTSEVGPDGRIEFTWGDLGWLTSVTGPQGRSEVLVDALGELSRVDDVDVFWDTARQPGAPVQVGSDSVTRAAGSVAGHDQWLPSGWRGVRGDAPDPWEPGSADALGGGLTLGPAGEVVLGGLEWLGKRVHDPATRSFLSRDPLDPVFGSGWSGNPYSYAGNNPLHALDPTGLSPLTDQQLTDWITAYDAQHAQSVAMFVGGALLVAGAVALTIAAGPAAPLVATMLIGSVGSMGADLIQQSFSGEPFDPLSLGLSAVTGLIPGSFGGNVWARVGSGAAIGGVTNAGSTALTGWITGDPASWQDIGISALWGVGFGGVFGGVDHLASNVFGNSGGPDTPNTAPAPAVEAPDIPAVQAAEAVVTAPAPTVTPTAPVAVPTAPTAPPAPSPLLLEPPAPSLLVPEPPAGMSQTPGGLYVFDDPPGFDTSPGGLLVPAGSAG</sequence>
<dbReference type="Proteomes" id="UP000292373">
    <property type="component" value="Unassembled WGS sequence"/>
</dbReference>
<dbReference type="InterPro" id="IPR031325">
    <property type="entry name" value="RHS_repeat"/>
</dbReference>
<reference evidence="5 6" key="1">
    <citation type="submission" date="2019-01" db="EMBL/GenBank/DDBJ databases">
        <title>Lactibacter flavus gen. nov., sp. nov., a novel bacterium of the family Propionibacteriaceae isolated from raw milk and dairy products.</title>
        <authorList>
            <person name="Huptas C."/>
            <person name="Wenning M."/>
            <person name="Breitenwieser F."/>
            <person name="Doll E."/>
            <person name="Von Neubeck M."/>
            <person name="Busse H.-J."/>
            <person name="Scherer S."/>
        </authorList>
    </citation>
    <scope>NUCLEOTIDE SEQUENCE [LARGE SCALE GENOMIC DNA]</scope>
    <source>
        <strain evidence="5 6">KCTC 33808</strain>
    </source>
</reference>
<evidence type="ECO:0000313" key="6">
    <source>
        <dbReference type="Proteomes" id="UP000292373"/>
    </source>
</evidence>
<dbReference type="EMBL" id="SDMQ01000011">
    <property type="protein sequence ID" value="TBT83483.1"/>
    <property type="molecule type" value="Genomic_DNA"/>
</dbReference>
<dbReference type="PANTHER" id="PTHR32305:SF15">
    <property type="entry name" value="PROTEIN RHSA-RELATED"/>
    <property type="match status" value="1"/>
</dbReference>
<dbReference type="InterPro" id="IPR006530">
    <property type="entry name" value="YD"/>
</dbReference>
<comment type="caution">
    <text evidence="5">The sequence shown here is derived from an EMBL/GenBank/DDBJ whole genome shotgun (WGS) entry which is preliminary data.</text>
</comment>
<dbReference type="Gene3D" id="2.180.10.10">
    <property type="entry name" value="RHS repeat-associated core"/>
    <property type="match status" value="5"/>
</dbReference>
<protein>
    <submittedName>
        <fullName evidence="5">Type IV secretion protein Rhs</fullName>
    </submittedName>
</protein>
<feature type="region of interest" description="Disordered" evidence="2">
    <location>
        <begin position="1727"/>
        <end position="1760"/>
    </location>
</feature>
<dbReference type="Pfam" id="PF25023">
    <property type="entry name" value="TEN_YD-shell"/>
    <property type="match status" value="1"/>
</dbReference>
<feature type="domain" description="DUF6531" evidence="3">
    <location>
        <begin position="285"/>
        <end position="357"/>
    </location>
</feature>
<evidence type="ECO:0000259" key="4">
    <source>
        <dbReference type="Pfam" id="PF25023"/>
    </source>
</evidence>
<keyword evidence="1" id="KW-0677">Repeat</keyword>
<evidence type="ECO:0000259" key="3">
    <source>
        <dbReference type="Pfam" id="PF20148"/>
    </source>
</evidence>
<dbReference type="RefSeq" id="WP_131168887.1">
    <property type="nucleotide sequence ID" value="NZ_SDMQ01000011.1"/>
</dbReference>
<gene>
    <name evidence="5" type="ORF">ET989_10980</name>
</gene>
<dbReference type="InterPro" id="IPR050708">
    <property type="entry name" value="T6SS_VgrG/RHS"/>
</dbReference>